<proteinExistence type="predicted"/>
<dbReference type="OrthoDB" id="3694627at2759"/>
<name>A0A6A5V8L8_9PLEO</name>
<gene>
    <name evidence="2" type="ORF">BU23DRAFT_554076</name>
</gene>
<organism evidence="2 3">
    <name type="scientific">Bimuria novae-zelandiae CBS 107.79</name>
    <dbReference type="NCBI Taxonomy" id="1447943"/>
    <lineage>
        <taxon>Eukaryota</taxon>
        <taxon>Fungi</taxon>
        <taxon>Dikarya</taxon>
        <taxon>Ascomycota</taxon>
        <taxon>Pezizomycotina</taxon>
        <taxon>Dothideomycetes</taxon>
        <taxon>Pleosporomycetidae</taxon>
        <taxon>Pleosporales</taxon>
        <taxon>Massarineae</taxon>
        <taxon>Didymosphaeriaceae</taxon>
        <taxon>Bimuria</taxon>
    </lineage>
</organism>
<reference evidence="2" key="1">
    <citation type="journal article" date="2020" name="Stud. Mycol.">
        <title>101 Dothideomycetes genomes: a test case for predicting lifestyles and emergence of pathogens.</title>
        <authorList>
            <person name="Haridas S."/>
            <person name="Albert R."/>
            <person name="Binder M."/>
            <person name="Bloem J."/>
            <person name="Labutti K."/>
            <person name="Salamov A."/>
            <person name="Andreopoulos B."/>
            <person name="Baker S."/>
            <person name="Barry K."/>
            <person name="Bills G."/>
            <person name="Bluhm B."/>
            <person name="Cannon C."/>
            <person name="Castanera R."/>
            <person name="Culley D."/>
            <person name="Daum C."/>
            <person name="Ezra D."/>
            <person name="Gonzalez J."/>
            <person name="Henrissat B."/>
            <person name="Kuo A."/>
            <person name="Liang C."/>
            <person name="Lipzen A."/>
            <person name="Lutzoni F."/>
            <person name="Magnuson J."/>
            <person name="Mondo S."/>
            <person name="Nolan M."/>
            <person name="Ohm R."/>
            <person name="Pangilinan J."/>
            <person name="Park H.-J."/>
            <person name="Ramirez L."/>
            <person name="Alfaro M."/>
            <person name="Sun H."/>
            <person name="Tritt A."/>
            <person name="Yoshinaga Y."/>
            <person name="Zwiers L.-H."/>
            <person name="Turgeon B."/>
            <person name="Goodwin S."/>
            <person name="Spatafora J."/>
            <person name="Crous P."/>
            <person name="Grigoriev I."/>
        </authorList>
    </citation>
    <scope>NUCLEOTIDE SEQUENCE</scope>
    <source>
        <strain evidence="2">CBS 107.79</strain>
    </source>
</reference>
<feature type="region of interest" description="Disordered" evidence="1">
    <location>
        <begin position="421"/>
        <end position="478"/>
    </location>
</feature>
<evidence type="ECO:0000313" key="3">
    <source>
        <dbReference type="Proteomes" id="UP000800036"/>
    </source>
</evidence>
<accession>A0A6A5V8L8</accession>
<dbReference type="Proteomes" id="UP000800036">
    <property type="component" value="Unassembled WGS sequence"/>
</dbReference>
<evidence type="ECO:0000256" key="1">
    <source>
        <dbReference type="SAM" id="MobiDB-lite"/>
    </source>
</evidence>
<protein>
    <submittedName>
        <fullName evidence="2">Uncharacterized protein</fullName>
    </submittedName>
</protein>
<dbReference type="AlphaFoldDB" id="A0A6A5V8L8"/>
<evidence type="ECO:0000313" key="2">
    <source>
        <dbReference type="EMBL" id="KAF1973455.1"/>
    </source>
</evidence>
<sequence>MSIVWSDNSIAECLENVLGQLSPSAVLGSERLRLAFGRFFARGTELECWQLFRGECQSLVESVQALPRLAPSKHRPLLLEASCDPLPLVQPPPLHAPIYSNPPNVQSHAHQHFKSLGLPSSKITLLTKIVGGFSSAKPPKEGGHLQEWTDEDPCTSDVFARTKEVAKSLLKEADVGYCNRLRLLFFAHGVDRAESTVVRPRNQRKKSAALDTIAEQCKMERKKVNELYNRKRNYLLLAKECGLGFLLDRGTNMSDIESLSIEDIEHISHYLTENVRSVIDRFQSLNTAATRAIIQGLKHYGWTLQELAQGGSELMTLVANYVDIKALEHGEIRDLKDIGGGRTKRRKRRAPVSITGIQRVRVQKQKLGGTSAEALLFAPASDADNAGEWPRVISNPHLLEEPTPGQAHPTRQIEVYSDAIPPSEPQISHQSPSPADAHPSTPAQVAPGFAENDSGGSDSDGSMDSEGDTQDLPSTCMTELWHTTKREFNVFYPSASGNMGDGIAR</sequence>
<dbReference type="EMBL" id="ML976680">
    <property type="protein sequence ID" value="KAF1973455.1"/>
    <property type="molecule type" value="Genomic_DNA"/>
</dbReference>
<keyword evidence="3" id="KW-1185">Reference proteome</keyword>